<keyword evidence="12" id="KW-1133">Transmembrane helix</keyword>
<dbReference type="Gene3D" id="6.10.340.10">
    <property type="match status" value="1"/>
</dbReference>
<dbReference type="PROSITE" id="PS50885">
    <property type="entry name" value="HAMP"/>
    <property type="match status" value="1"/>
</dbReference>
<keyword evidence="10" id="KW-0902">Two-component regulatory system</keyword>
<dbReference type="SUPFAM" id="SSF55874">
    <property type="entry name" value="ATPase domain of HSP90 chaperone/DNA topoisomerase II/histidine kinase"/>
    <property type="match status" value="1"/>
</dbReference>
<keyword evidence="7" id="KW-0547">Nucleotide-binding</keyword>
<keyword evidence="5" id="KW-0597">Phosphoprotein</keyword>
<dbReference type="InterPro" id="IPR050640">
    <property type="entry name" value="Bact_2-comp_sensor_kinase"/>
</dbReference>
<dbReference type="EC" id="2.7.13.3" evidence="3"/>
<dbReference type="PANTHER" id="PTHR34220:SF7">
    <property type="entry name" value="SENSOR HISTIDINE KINASE YPDA"/>
    <property type="match status" value="1"/>
</dbReference>
<evidence type="ECO:0000256" key="12">
    <source>
        <dbReference type="SAM" id="Phobius"/>
    </source>
</evidence>
<dbReference type="PROSITE" id="PS50109">
    <property type="entry name" value="HIS_KIN"/>
    <property type="match status" value="1"/>
</dbReference>
<evidence type="ECO:0000256" key="3">
    <source>
        <dbReference type="ARBA" id="ARBA00012438"/>
    </source>
</evidence>
<sequence>MFLKQFYSNLKIKDKIFFISLLLLFIFGSIGLVSFQYFTKLYEKRIYQESANMLNMSSTIIDNELRAIEDLSFQISTDDMIQKYLKSIQGSEFNYEMYVNRTNLILRLGTFASSERYISSIQIVDSFGANYFIGFDSEIGNAEIDLNQLLVDSNGANVWSNIDNENRIISARIIRQKENLSLQELGTLIIEIDMDILMDQLINLSPNRYVITQGEELFYQNSDSNVATNEFTQGLLDSGYNVEEIDGDDFLVSYKQSRYTDLTYYNFLPYSYLTSQTNLIKIIVVICLLIMFGFTIFLSRRAAQNITKPLEDLTAKMKQIEKGNFDGSVARFSNYHNDEIGQLQVDFKIMLDKINELIRENYQKQLVIKETEYKALQAQINPHFLYNTLDSINWFAKINKQEKISILAESLGNLMRNIISKKEPLITIKDELEIVHNYVTIQKYRYTNRLQFELHSSQKFQNSRIPKLSIQPIVENAIQHGLEEMITECKVSVIISEFDDDLIITVADNGPGMDEETIHSIYAGDVKSKSSGIGLNNINERIKLMFGESYGIVIDSERGAGSKISIILPFLK</sequence>
<evidence type="ECO:0000313" key="15">
    <source>
        <dbReference type="EMBL" id="MDC3416076.1"/>
    </source>
</evidence>
<keyword evidence="11 12" id="KW-0472">Membrane</keyword>
<dbReference type="AlphaFoldDB" id="A0A9X3WCW6"/>
<proteinExistence type="predicted"/>
<dbReference type="InterPro" id="IPR005467">
    <property type="entry name" value="His_kinase_dom"/>
</dbReference>
<dbReference type="EMBL" id="JAMQKC010000002">
    <property type="protein sequence ID" value="MDC3416076.1"/>
    <property type="molecule type" value="Genomic_DNA"/>
</dbReference>
<dbReference type="InterPro" id="IPR003594">
    <property type="entry name" value="HATPase_dom"/>
</dbReference>
<evidence type="ECO:0000259" key="14">
    <source>
        <dbReference type="PROSITE" id="PS50885"/>
    </source>
</evidence>
<dbReference type="SUPFAM" id="SSF158472">
    <property type="entry name" value="HAMP domain-like"/>
    <property type="match status" value="1"/>
</dbReference>
<dbReference type="PANTHER" id="PTHR34220">
    <property type="entry name" value="SENSOR HISTIDINE KINASE YPDA"/>
    <property type="match status" value="1"/>
</dbReference>
<comment type="subcellular location">
    <subcellularLocation>
        <location evidence="2">Cell membrane</location>
        <topology evidence="2">Multi-pass membrane protein</topology>
    </subcellularLocation>
</comment>
<dbReference type="SMART" id="SM00387">
    <property type="entry name" value="HATPase_c"/>
    <property type="match status" value="1"/>
</dbReference>
<evidence type="ECO:0000256" key="1">
    <source>
        <dbReference type="ARBA" id="ARBA00000085"/>
    </source>
</evidence>
<evidence type="ECO:0000256" key="2">
    <source>
        <dbReference type="ARBA" id="ARBA00004651"/>
    </source>
</evidence>
<dbReference type="Gene3D" id="3.30.565.10">
    <property type="entry name" value="Histidine kinase-like ATPase, C-terminal domain"/>
    <property type="match status" value="1"/>
</dbReference>
<keyword evidence="9" id="KW-0067">ATP-binding</keyword>
<keyword evidence="8 15" id="KW-0418">Kinase</keyword>
<gene>
    <name evidence="15" type="ORF">NC799_04005</name>
</gene>
<evidence type="ECO:0000256" key="6">
    <source>
        <dbReference type="ARBA" id="ARBA00022679"/>
    </source>
</evidence>
<dbReference type="GO" id="GO:0000155">
    <property type="term" value="F:phosphorelay sensor kinase activity"/>
    <property type="evidence" value="ECO:0007669"/>
    <property type="project" value="InterPro"/>
</dbReference>
<comment type="caution">
    <text evidence="15">The sequence shown here is derived from an EMBL/GenBank/DDBJ whole genome shotgun (WGS) entry which is preliminary data.</text>
</comment>
<accession>A0A9X3WCW6</accession>
<feature type="transmembrane region" description="Helical" evidence="12">
    <location>
        <begin position="279"/>
        <end position="298"/>
    </location>
</feature>
<dbReference type="Pfam" id="PF00672">
    <property type="entry name" value="HAMP"/>
    <property type="match status" value="1"/>
</dbReference>
<dbReference type="InterPro" id="IPR004358">
    <property type="entry name" value="Sig_transdc_His_kin-like_C"/>
</dbReference>
<keyword evidence="6" id="KW-0808">Transferase</keyword>
<feature type="domain" description="HAMP" evidence="14">
    <location>
        <begin position="304"/>
        <end position="359"/>
    </location>
</feature>
<evidence type="ECO:0000313" key="16">
    <source>
        <dbReference type="Proteomes" id="UP001145069"/>
    </source>
</evidence>
<dbReference type="PRINTS" id="PR00344">
    <property type="entry name" value="BCTRLSENSOR"/>
</dbReference>
<keyword evidence="12" id="KW-0812">Transmembrane</keyword>
<dbReference type="CDD" id="cd06225">
    <property type="entry name" value="HAMP"/>
    <property type="match status" value="1"/>
</dbReference>
<feature type="domain" description="Histidine kinase" evidence="13">
    <location>
        <begin position="470"/>
        <end position="572"/>
    </location>
</feature>
<dbReference type="RefSeq" id="WP_272445059.1">
    <property type="nucleotide sequence ID" value="NZ_JAMQKC010000002.1"/>
</dbReference>
<dbReference type="InterPro" id="IPR036890">
    <property type="entry name" value="HATPase_C_sf"/>
</dbReference>
<evidence type="ECO:0000256" key="7">
    <source>
        <dbReference type="ARBA" id="ARBA00022741"/>
    </source>
</evidence>
<dbReference type="SMART" id="SM00304">
    <property type="entry name" value="HAMP"/>
    <property type="match status" value="1"/>
</dbReference>
<evidence type="ECO:0000256" key="11">
    <source>
        <dbReference type="ARBA" id="ARBA00023136"/>
    </source>
</evidence>
<dbReference type="InterPro" id="IPR003660">
    <property type="entry name" value="HAMP_dom"/>
</dbReference>
<evidence type="ECO:0000259" key="13">
    <source>
        <dbReference type="PROSITE" id="PS50109"/>
    </source>
</evidence>
<keyword evidence="4" id="KW-1003">Cell membrane</keyword>
<dbReference type="InterPro" id="IPR010559">
    <property type="entry name" value="Sig_transdc_His_kin_internal"/>
</dbReference>
<evidence type="ECO:0000256" key="10">
    <source>
        <dbReference type="ARBA" id="ARBA00023012"/>
    </source>
</evidence>
<comment type="catalytic activity">
    <reaction evidence="1">
        <text>ATP + protein L-histidine = ADP + protein N-phospho-L-histidine.</text>
        <dbReference type="EC" id="2.7.13.3"/>
    </reaction>
</comment>
<evidence type="ECO:0000256" key="8">
    <source>
        <dbReference type="ARBA" id="ARBA00022777"/>
    </source>
</evidence>
<name>A0A9X3WCW6_9BACI</name>
<keyword evidence="16" id="KW-1185">Reference proteome</keyword>
<evidence type="ECO:0000256" key="4">
    <source>
        <dbReference type="ARBA" id="ARBA00022475"/>
    </source>
</evidence>
<dbReference type="Pfam" id="PF06580">
    <property type="entry name" value="His_kinase"/>
    <property type="match status" value="1"/>
</dbReference>
<evidence type="ECO:0000256" key="9">
    <source>
        <dbReference type="ARBA" id="ARBA00022840"/>
    </source>
</evidence>
<dbReference type="Pfam" id="PF02518">
    <property type="entry name" value="HATPase_c"/>
    <property type="match status" value="1"/>
</dbReference>
<evidence type="ECO:0000256" key="5">
    <source>
        <dbReference type="ARBA" id="ARBA00022553"/>
    </source>
</evidence>
<organism evidence="15 16">
    <name type="scientific">Aquibacillus salsiterrae</name>
    <dbReference type="NCBI Taxonomy" id="2950439"/>
    <lineage>
        <taxon>Bacteria</taxon>
        <taxon>Bacillati</taxon>
        <taxon>Bacillota</taxon>
        <taxon>Bacilli</taxon>
        <taxon>Bacillales</taxon>
        <taxon>Bacillaceae</taxon>
        <taxon>Aquibacillus</taxon>
    </lineage>
</organism>
<protein>
    <recommendedName>
        <fullName evidence="3">histidine kinase</fullName>
        <ecNumber evidence="3">2.7.13.3</ecNumber>
    </recommendedName>
</protein>
<reference evidence="15" key="1">
    <citation type="submission" date="2022-06" db="EMBL/GenBank/DDBJ databases">
        <title>Aquibacillus sp. a new bacterium isolated from soil saline samples.</title>
        <authorList>
            <person name="Galisteo C."/>
            <person name="De La Haba R."/>
            <person name="Sanchez-Porro C."/>
            <person name="Ventosa A."/>
        </authorList>
    </citation>
    <scope>NUCLEOTIDE SEQUENCE</scope>
    <source>
        <strain evidence="15">3ASR75-54</strain>
    </source>
</reference>
<dbReference type="GO" id="GO:0005886">
    <property type="term" value="C:plasma membrane"/>
    <property type="evidence" value="ECO:0007669"/>
    <property type="project" value="UniProtKB-SubCell"/>
</dbReference>
<dbReference type="GO" id="GO:0005524">
    <property type="term" value="F:ATP binding"/>
    <property type="evidence" value="ECO:0007669"/>
    <property type="project" value="UniProtKB-KW"/>
</dbReference>
<dbReference type="Proteomes" id="UP001145069">
    <property type="component" value="Unassembled WGS sequence"/>
</dbReference>